<organism evidence="2 3">
    <name type="scientific">Shewanella youngdeokensis</name>
    <dbReference type="NCBI Taxonomy" id="2999068"/>
    <lineage>
        <taxon>Bacteria</taxon>
        <taxon>Pseudomonadati</taxon>
        <taxon>Pseudomonadota</taxon>
        <taxon>Gammaproteobacteria</taxon>
        <taxon>Alteromonadales</taxon>
        <taxon>Shewanellaceae</taxon>
        <taxon>Shewanella</taxon>
    </lineage>
</organism>
<keyword evidence="3" id="KW-1185">Reference proteome</keyword>
<reference evidence="2 3" key="1">
    <citation type="submission" date="2023-10" db="EMBL/GenBank/DDBJ databases">
        <title>Complete genome sequence of Shewanella sp. DAU334.</title>
        <authorList>
            <person name="Lee Y.-S."/>
            <person name="Jeong H.-R."/>
            <person name="Hwang E.-J."/>
            <person name="Choi Y.-L."/>
            <person name="Kim G.-D."/>
        </authorList>
    </citation>
    <scope>NUCLEOTIDE SEQUENCE [LARGE SCALE GENOMIC DNA]</scope>
    <source>
        <strain evidence="2 3">DAU334</strain>
    </source>
</reference>
<dbReference type="EMBL" id="CP136522">
    <property type="protein sequence ID" value="WOT06824.1"/>
    <property type="molecule type" value="Genomic_DNA"/>
</dbReference>
<sequence>MKHPVEKMLDEHQELTHSEDVKVQSHTQREKDEWVLHTVMIENCDTPFKFKRRKKYKSLIGANVNMTYYATTEGIAGFEMDIFKVVRIKRS</sequence>
<proteinExistence type="predicted"/>
<name>A0ABZ0K4E3_9GAMM</name>
<protein>
    <recommendedName>
        <fullName evidence="4">Transposase</fullName>
    </recommendedName>
</protein>
<dbReference type="Proteomes" id="UP001529491">
    <property type="component" value="Chromosome"/>
</dbReference>
<gene>
    <name evidence="2" type="ORF">RGE70_08810</name>
</gene>
<feature type="region of interest" description="Disordered" evidence="1">
    <location>
        <begin position="1"/>
        <end position="27"/>
    </location>
</feature>
<evidence type="ECO:0000256" key="1">
    <source>
        <dbReference type="SAM" id="MobiDB-lite"/>
    </source>
</evidence>
<evidence type="ECO:0008006" key="4">
    <source>
        <dbReference type="Google" id="ProtNLM"/>
    </source>
</evidence>
<evidence type="ECO:0000313" key="3">
    <source>
        <dbReference type="Proteomes" id="UP001529491"/>
    </source>
</evidence>
<accession>A0ABZ0K4E3</accession>
<evidence type="ECO:0000313" key="2">
    <source>
        <dbReference type="EMBL" id="WOT06824.1"/>
    </source>
</evidence>